<dbReference type="GO" id="GO:0032543">
    <property type="term" value="P:mitochondrial translation"/>
    <property type="evidence" value="ECO:0007669"/>
    <property type="project" value="InterPro"/>
</dbReference>
<dbReference type="InterPro" id="IPR019349">
    <property type="entry name" value="Ribosomal_mS35_mit"/>
</dbReference>
<dbReference type="EMBL" id="CAIX01000308">
    <property type="protein sequence ID" value="CCI49534.1"/>
    <property type="molecule type" value="Genomic_DNA"/>
</dbReference>
<dbReference type="PANTHER" id="PTHR13490:SF0">
    <property type="entry name" value="SMALL RIBOSOMAL SUBUNIT PROTEIN MS35"/>
    <property type="match status" value="1"/>
</dbReference>
<proteinExistence type="predicted"/>
<dbReference type="GO" id="GO:0005763">
    <property type="term" value="C:mitochondrial small ribosomal subunit"/>
    <property type="evidence" value="ECO:0007669"/>
    <property type="project" value="TreeGrafter"/>
</dbReference>
<dbReference type="OrthoDB" id="283424at2759"/>
<gene>
    <name evidence="2" type="ORF">BN9_108720</name>
</gene>
<dbReference type="PANTHER" id="PTHR13490">
    <property type="entry name" value="MITOCHONDRIAL 28S RIBOSOMAL PROTEIN S28"/>
    <property type="match status" value="1"/>
</dbReference>
<name>A0A024GRK3_9STRA</name>
<reference evidence="2 3" key="1">
    <citation type="submission" date="2012-05" db="EMBL/GenBank/DDBJ databases">
        <title>Recombination and specialization in a pathogen metapopulation.</title>
        <authorList>
            <person name="Gardiner A."/>
            <person name="Kemen E."/>
            <person name="Schultz-Larsen T."/>
            <person name="MacLean D."/>
            <person name="Van Oosterhout C."/>
            <person name="Jones J.D.G."/>
        </authorList>
    </citation>
    <scope>NUCLEOTIDE SEQUENCE [LARGE SCALE GENOMIC DNA]</scope>
    <source>
        <strain evidence="2 3">Ac Nc2</strain>
    </source>
</reference>
<dbReference type="AlphaFoldDB" id="A0A024GRK3"/>
<comment type="caution">
    <text evidence="2">The sequence shown here is derived from an EMBL/GenBank/DDBJ whole genome shotgun (WGS) entry which is preliminary data.</text>
</comment>
<dbReference type="GO" id="GO:0003735">
    <property type="term" value="F:structural constituent of ribosome"/>
    <property type="evidence" value="ECO:0007669"/>
    <property type="project" value="InterPro"/>
</dbReference>
<protein>
    <recommendedName>
        <fullName evidence="1">Small ribosomal subunit protein mS35 mitochondrial conserved domain-containing protein</fullName>
    </recommendedName>
</protein>
<dbReference type="Proteomes" id="UP000053237">
    <property type="component" value="Unassembled WGS sequence"/>
</dbReference>
<evidence type="ECO:0000313" key="2">
    <source>
        <dbReference type="EMBL" id="CCI49534.1"/>
    </source>
</evidence>
<evidence type="ECO:0000313" key="3">
    <source>
        <dbReference type="Proteomes" id="UP000053237"/>
    </source>
</evidence>
<dbReference type="InterPro" id="IPR039848">
    <property type="entry name" value="Ribosomal_mS35_mt"/>
</dbReference>
<feature type="domain" description="Small ribosomal subunit protein mS35 mitochondrial conserved" evidence="1">
    <location>
        <begin position="145"/>
        <end position="220"/>
    </location>
</feature>
<organism evidence="2 3">
    <name type="scientific">Albugo candida</name>
    <dbReference type="NCBI Taxonomy" id="65357"/>
    <lineage>
        <taxon>Eukaryota</taxon>
        <taxon>Sar</taxon>
        <taxon>Stramenopiles</taxon>
        <taxon>Oomycota</taxon>
        <taxon>Peronosporomycetes</taxon>
        <taxon>Albuginales</taxon>
        <taxon>Albuginaceae</taxon>
        <taxon>Albugo</taxon>
    </lineage>
</organism>
<accession>A0A024GRK3</accession>
<sequence>MKRVLTLSATAVGSRNRHALLPLKQQSRYSRFFINTSTDLDTLEEPLDERSKLRMKFSFMNEKKAKDAATVEKFEYPAYWDEDYPAEFSNEMKHEVDKLMIFKDFTMLFDESWQRQIHPLFDGSMVQLSVNCPLEDYDEILFVDDKNTFHTKVVMEVPLGAFTLSGRGIEILIELVGPRYNPKKKLIKLTEDRYATRVHNHKRLCEILRDLTQTAHEMSTETKQD</sequence>
<dbReference type="Pfam" id="PF10213">
    <property type="entry name" value="MRP-S28"/>
    <property type="match status" value="1"/>
</dbReference>
<keyword evidence="3" id="KW-1185">Reference proteome</keyword>
<dbReference type="InParanoid" id="A0A024GRK3"/>
<evidence type="ECO:0000259" key="1">
    <source>
        <dbReference type="Pfam" id="PF10213"/>
    </source>
</evidence>